<evidence type="ECO:0000256" key="6">
    <source>
        <dbReference type="ARBA" id="ARBA00023180"/>
    </source>
</evidence>
<evidence type="ECO:0000256" key="7">
    <source>
        <dbReference type="SAM" id="SignalP"/>
    </source>
</evidence>
<dbReference type="Proteomes" id="UP001159427">
    <property type="component" value="Unassembled WGS sequence"/>
</dbReference>
<dbReference type="InterPro" id="IPR057635">
    <property type="entry name" value="Tsg_N"/>
</dbReference>
<dbReference type="PANTHER" id="PTHR12312">
    <property type="entry name" value="TWISTED GASTRULATION PROTEIN HOMOLOG 1-A-RELATED"/>
    <property type="match status" value="1"/>
</dbReference>
<keyword evidence="6" id="KW-0325">Glycoprotein</keyword>
<dbReference type="InterPro" id="IPR006761">
    <property type="entry name" value="Tsg"/>
</dbReference>
<comment type="caution">
    <text evidence="10">The sequence shown here is derived from an EMBL/GenBank/DDBJ whole genome shotgun (WGS) entry which is preliminary data.</text>
</comment>
<dbReference type="InterPro" id="IPR057726">
    <property type="entry name" value="Tsg_C"/>
</dbReference>
<feature type="signal peptide" evidence="7">
    <location>
        <begin position="1"/>
        <end position="24"/>
    </location>
</feature>
<evidence type="ECO:0000256" key="4">
    <source>
        <dbReference type="ARBA" id="ARBA00022525"/>
    </source>
</evidence>
<feature type="domain" description="Tsg C-terminal" evidence="8">
    <location>
        <begin position="158"/>
        <end position="219"/>
    </location>
</feature>
<keyword evidence="11" id="KW-1185">Reference proteome</keyword>
<evidence type="ECO:0000313" key="10">
    <source>
        <dbReference type="EMBL" id="CAH3166430.1"/>
    </source>
</evidence>
<evidence type="ECO:0000259" key="8">
    <source>
        <dbReference type="Pfam" id="PF04668"/>
    </source>
</evidence>
<sequence length="221" mass="24364">MKPSCLLFMAVVWLNIFCFQAPNGQRNKTRTAYQAFKNCNSTVCAARVSFCIIMKDCGCGTEASSKLCECCENCYRCLGSHLWAKCCSCVGLCGNWTLNFTALNATGIPSKPGNLTGKALPSLFELLSYQSKLPVTFLTRPRKGNFTGQPASGFSRTSSRRNQCKVAFYNTCISKEDCISSCSSMGASKYRWFRNGCCQCIGSRCHDYGELNPLCKECQAD</sequence>
<dbReference type="EMBL" id="CALNXI010001362">
    <property type="protein sequence ID" value="CAH3166430.1"/>
    <property type="molecule type" value="Genomic_DNA"/>
</dbReference>
<evidence type="ECO:0000256" key="3">
    <source>
        <dbReference type="ARBA" id="ARBA00022473"/>
    </source>
</evidence>
<keyword evidence="5 7" id="KW-0732">Signal</keyword>
<protein>
    <submittedName>
        <fullName evidence="10">Uncharacterized protein</fullName>
    </submittedName>
</protein>
<evidence type="ECO:0000256" key="5">
    <source>
        <dbReference type="ARBA" id="ARBA00022729"/>
    </source>
</evidence>
<evidence type="ECO:0000313" key="11">
    <source>
        <dbReference type="Proteomes" id="UP001159427"/>
    </source>
</evidence>
<evidence type="ECO:0000256" key="2">
    <source>
        <dbReference type="ARBA" id="ARBA00010047"/>
    </source>
</evidence>
<gene>
    <name evidence="10" type="ORF">PEVE_00005697</name>
</gene>
<dbReference type="Pfam" id="PF04668">
    <property type="entry name" value="Tsg"/>
    <property type="match status" value="1"/>
</dbReference>
<organism evidence="10 11">
    <name type="scientific">Porites evermanni</name>
    <dbReference type="NCBI Taxonomy" id="104178"/>
    <lineage>
        <taxon>Eukaryota</taxon>
        <taxon>Metazoa</taxon>
        <taxon>Cnidaria</taxon>
        <taxon>Anthozoa</taxon>
        <taxon>Hexacorallia</taxon>
        <taxon>Scleractinia</taxon>
        <taxon>Fungiina</taxon>
        <taxon>Poritidae</taxon>
        <taxon>Porites</taxon>
    </lineage>
</organism>
<comment type="similarity">
    <text evidence="2">Belongs to the twisted gastrulation protein family.</text>
</comment>
<evidence type="ECO:0000259" key="9">
    <source>
        <dbReference type="Pfam" id="PF23782"/>
    </source>
</evidence>
<comment type="subcellular location">
    <subcellularLocation>
        <location evidence="1">Secreted</location>
    </subcellularLocation>
</comment>
<feature type="domain" description="Tsg N-terminal" evidence="9">
    <location>
        <begin position="39"/>
        <end position="94"/>
    </location>
</feature>
<proteinExistence type="inferred from homology"/>
<evidence type="ECO:0000256" key="1">
    <source>
        <dbReference type="ARBA" id="ARBA00004613"/>
    </source>
</evidence>
<name>A0ABN8QQS6_9CNID</name>
<keyword evidence="3" id="KW-0217">Developmental protein</keyword>
<accession>A0ABN8QQS6</accession>
<dbReference type="PANTHER" id="PTHR12312:SF16">
    <property type="entry name" value="TWISTED GASTRULATION PROTEIN HOMOLOG 1-A-RELATED"/>
    <property type="match status" value="1"/>
</dbReference>
<reference evidence="10 11" key="1">
    <citation type="submission" date="2022-05" db="EMBL/GenBank/DDBJ databases">
        <authorList>
            <consortium name="Genoscope - CEA"/>
            <person name="William W."/>
        </authorList>
    </citation>
    <scope>NUCLEOTIDE SEQUENCE [LARGE SCALE GENOMIC DNA]</scope>
</reference>
<feature type="chain" id="PRO_5046451757" evidence="7">
    <location>
        <begin position="25"/>
        <end position="221"/>
    </location>
</feature>
<keyword evidence="4" id="KW-0964">Secreted</keyword>
<dbReference type="Pfam" id="PF23782">
    <property type="entry name" value="Tsg_N"/>
    <property type="match status" value="1"/>
</dbReference>